<dbReference type="InterPro" id="IPR036388">
    <property type="entry name" value="WH-like_DNA-bd_sf"/>
</dbReference>
<dbReference type="AlphaFoldDB" id="A0A1F6D6K2"/>
<name>A0A1F6D6K2_HANXR</name>
<feature type="domain" description="Arginine repressor C-terminal" evidence="10">
    <location>
        <begin position="84"/>
        <end position="148"/>
    </location>
</feature>
<comment type="function">
    <text evidence="7">Regulates arginine biosynthesis genes.</text>
</comment>
<evidence type="ECO:0000259" key="9">
    <source>
        <dbReference type="Pfam" id="PF01316"/>
    </source>
</evidence>
<evidence type="ECO:0000256" key="3">
    <source>
        <dbReference type="ARBA" id="ARBA00022490"/>
    </source>
</evidence>
<keyword evidence="3 7" id="KW-0963">Cytoplasm</keyword>
<dbReference type="SUPFAM" id="SSF46785">
    <property type="entry name" value="Winged helix' DNA-binding domain"/>
    <property type="match status" value="1"/>
</dbReference>
<keyword evidence="5 7" id="KW-0238">DNA-binding</keyword>
<dbReference type="HAMAP" id="MF_00173">
    <property type="entry name" value="Arg_repressor"/>
    <property type="match status" value="1"/>
</dbReference>
<evidence type="ECO:0000256" key="4">
    <source>
        <dbReference type="ARBA" id="ARBA00023015"/>
    </source>
</evidence>
<dbReference type="Proteomes" id="UP000178606">
    <property type="component" value="Unassembled WGS sequence"/>
</dbReference>
<comment type="similarity">
    <text evidence="2 7">Belongs to the ArgR family.</text>
</comment>
<dbReference type="GO" id="GO:0003700">
    <property type="term" value="F:DNA-binding transcription factor activity"/>
    <property type="evidence" value="ECO:0007669"/>
    <property type="project" value="UniProtKB-UniRule"/>
</dbReference>
<evidence type="ECO:0000256" key="6">
    <source>
        <dbReference type="ARBA" id="ARBA00023163"/>
    </source>
</evidence>
<organism evidence="11 12">
    <name type="scientific">Handelsmanbacteria sp. (strain RIFCSPLOWO2_12_FULL_64_10)</name>
    <dbReference type="NCBI Taxonomy" id="1817868"/>
    <lineage>
        <taxon>Bacteria</taxon>
        <taxon>Candidatus Handelsmaniibacteriota</taxon>
    </lineage>
</organism>
<evidence type="ECO:0000256" key="7">
    <source>
        <dbReference type="HAMAP-Rule" id="MF_00173"/>
    </source>
</evidence>
<dbReference type="GO" id="GO:0003677">
    <property type="term" value="F:DNA binding"/>
    <property type="evidence" value="ECO:0007669"/>
    <property type="project" value="UniProtKB-KW"/>
</dbReference>
<feature type="domain" description="Arginine repressor DNA-binding" evidence="9">
    <location>
        <begin position="4"/>
        <end position="69"/>
    </location>
</feature>
<dbReference type="Gene3D" id="1.10.10.10">
    <property type="entry name" value="Winged helix-like DNA-binding domain superfamily/Winged helix DNA-binding domain"/>
    <property type="match status" value="1"/>
</dbReference>
<dbReference type="UniPathway" id="UPA00068"/>
<gene>
    <name evidence="7" type="primary">argR</name>
    <name evidence="11" type="ORF">A3F84_05355</name>
</gene>
<dbReference type="Pfam" id="PF02863">
    <property type="entry name" value="Arg_repressor_C"/>
    <property type="match status" value="1"/>
</dbReference>
<evidence type="ECO:0000256" key="1">
    <source>
        <dbReference type="ARBA" id="ARBA00004496"/>
    </source>
</evidence>
<dbReference type="EMBL" id="MFKF01000019">
    <property type="protein sequence ID" value="OGG57005.1"/>
    <property type="molecule type" value="Genomic_DNA"/>
</dbReference>
<evidence type="ECO:0000256" key="2">
    <source>
        <dbReference type="ARBA" id="ARBA00008316"/>
    </source>
</evidence>
<dbReference type="InterPro" id="IPR036251">
    <property type="entry name" value="Arg_repress_C_sf"/>
</dbReference>
<proteinExistence type="inferred from homology"/>
<accession>A0A1F6D6K2</accession>
<dbReference type="SUPFAM" id="SSF55252">
    <property type="entry name" value="C-terminal domain of arginine repressor"/>
    <property type="match status" value="1"/>
</dbReference>
<dbReference type="InterPro" id="IPR020900">
    <property type="entry name" value="Arg_repress_DNA-bd"/>
</dbReference>
<keyword evidence="7" id="KW-0055">Arginine biosynthesis</keyword>
<dbReference type="NCBIfam" id="TIGR01529">
    <property type="entry name" value="argR_whole"/>
    <property type="match status" value="1"/>
</dbReference>
<evidence type="ECO:0000313" key="11">
    <source>
        <dbReference type="EMBL" id="OGG57005.1"/>
    </source>
</evidence>
<comment type="pathway">
    <text evidence="7">Amino-acid biosynthesis; L-arginine biosynthesis [regulation].</text>
</comment>
<dbReference type="GO" id="GO:0034618">
    <property type="term" value="F:arginine binding"/>
    <property type="evidence" value="ECO:0007669"/>
    <property type="project" value="InterPro"/>
</dbReference>
<reference evidence="11 12" key="1">
    <citation type="journal article" date="2016" name="Nat. Commun.">
        <title>Thousands of microbial genomes shed light on interconnected biogeochemical processes in an aquifer system.</title>
        <authorList>
            <person name="Anantharaman K."/>
            <person name="Brown C.T."/>
            <person name="Hug L.A."/>
            <person name="Sharon I."/>
            <person name="Castelle C.J."/>
            <person name="Probst A.J."/>
            <person name="Thomas B.C."/>
            <person name="Singh A."/>
            <person name="Wilkins M.J."/>
            <person name="Karaoz U."/>
            <person name="Brodie E.L."/>
            <person name="Williams K.H."/>
            <person name="Hubbard S.S."/>
            <person name="Banfield J.F."/>
        </authorList>
    </citation>
    <scope>NUCLEOTIDE SEQUENCE [LARGE SCALE GENOMIC DNA]</scope>
    <source>
        <strain evidence="12">RIFCSPLOWO2_12_FULL_64_10</strain>
    </source>
</reference>
<evidence type="ECO:0000259" key="10">
    <source>
        <dbReference type="Pfam" id="PF02863"/>
    </source>
</evidence>
<dbReference type="GO" id="GO:0051259">
    <property type="term" value="P:protein complex oligomerization"/>
    <property type="evidence" value="ECO:0007669"/>
    <property type="project" value="InterPro"/>
</dbReference>
<sequence>MSDKRVRQNKILEVIARQPVRTQQELADLLKEKGIETTQSTLSKDIKDLGLIKAPDEDGGVRYCAPAQASAPHRQDVLQRELLDFMTGCDSAGNLLVLRTAAGNASGVCAAIDGMRWPEVVGTVAGDDTIFIACKTPAQARGLRERIEGGVNGTGVKKD</sequence>
<dbReference type="PANTHER" id="PTHR34471:SF1">
    <property type="entry name" value="ARGININE REPRESSOR"/>
    <property type="match status" value="1"/>
</dbReference>
<dbReference type="GO" id="GO:0006526">
    <property type="term" value="P:L-arginine biosynthetic process"/>
    <property type="evidence" value="ECO:0007669"/>
    <property type="project" value="UniProtKB-UniPathway"/>
</dbReference>
<dbReference type="GO" id="GO:1900079">
    <property type="term" value="P:regulation of arginine biosynthetic process"/>
    <property type="evidence" value="ECO:0007669"/>
    <property type="project" value="UniProtKB-UniRule"/>
</dbReference>
<dbReference type="Pfam" id="PF01316">
    <property type="entry name" value="Arg_repressor"/>
    <property type="match status" value="1"/>
</dbReference>
<keyword evidence="7" id="KW-0678">Repressor</keyword>
<comment type="subcellular location">
    <subcellularLocation>
        <location evidence="1 7">Cytoplasm</location>
    </subcellularLocation>
</comment>
<dbReference type="Gene3D" id="3.30.1360.40">
    <property type="match status" value="1"/>
</dbReference>
<dbReference type="PANTHER" id="PTHR34471">
    <property type="entry name" value="ARGININE REPRESSOR"/>
    <property type="match status" value="1"/>
</dbReference>
<evidence type="ECO:0000256" key="8">
    <source>
        <dbReference type="NCBIfam" id="TIGR01529"/>
    </source>
</evidence>
<dbReference type="GO" id="GO:0005737">
    <property type="term" value="C:cytoplasm"/>
    <property type="evidence" value="ECO:0007669"/>
    <property type="project" value="UniProtKB-SubCell"/>
</dbReference>
<protein>
    <recommendedName>
        <fullName evidence="7 8">Arginine repressor</fullName>
    </recommendedName>
</protein>
<evidence type="ECO:0000313" key="12">
    <source>
        <dbReference type="Proteomes" id="UP000178606"/>
    </source>
</evidence>
<dbReference type="InterPro" id="IPR001669">
    <property type="entry name" value="Arg_repress"/>
</dbReference>
<dbReference type="InterPro" id="IPR020899">
    <property type="entry name" value="Arg_repress_C"/>
</dbReference>
<evidence type="ECO:0000256" key="5">
    <source>
        <dbReference type="ARBA" id="ARBA00023125"/>
    </source>
</evidence>
<keyword evidence="6 7" id="KW-0804">Transcription</keyword>
<keyword evidence="4 7" id="KW-0805">Transcription regulation</keyword>
<dbReference type="PRINTS" id="PR01467">
    <property type="entry name" value="ARGREPRESSOR"/>
</dbReference>
<comment type="caution">
    <text evidence="11">The sequence shown here is derived from an EMBL/GenBank/DDBJ whole genome shotgun (WGS) entry which is preliminary data.</text>
</comment>
<dbReference type="InterPro" id="IPR036390">
    <property type="entry name" value="WH_DNA-bd_sf"/>
</dbReference>
<keyword evidence="7" id="KW-0028">Amino-acid biosynthesis</keyword>